<feature type="domain" description="Peptidase S24/S26A/S26B/S26C" evidence="4">
    <location>
        <begin position="107"/>
        <end position="214"/>
    </location>
</feature>
<reference evidence="5 6" key="1">
    <citation type="submission" date="2015-12" db="EMBL/GenBank/DDBJ databases">
        <title>Diversity of Burkholderia near neighbor genomes.</title>
        <authorList>
            <person name="Sahl J."/>
            <person name="Wagner D."/>
            <person name="Keim P."/>
        </authorList>
    </citation>
    <scope>NUCLEOTIDE SEQUENCE [LARGE SCALE GENOMIC DNA]</scope>
    <source>
        <strain evidence="5 6">MSMB0783</strain>
    </source>
</reference>
<dbReference type="AlphaFoldDB" id="A0A1B4LB13"/>
<dbReference type="SUPFAM" id="SSF51306">
    <property type="entry name" value="LexA/Signal peptidase"/>
    <property type="match status" value="1"/>
</dbReference>
<keyword evidence="1" id="KW-0805">Transcription regulation</keyword>
<accession>A0A1B4LB13</accession>
<dbReference type="InterPro" id="IPR039418">
    <property type="entry name" value="LexA-like"/>
</dbReference>
<dbReference type="InterPro" id="IPR015927">
    <property type="entry name" value="Peptidase_S24_S26A/B/C"/>
</dbReference>
<protein>
    <recommendedName>
        <fullName evidence="4">Peptidase S24/S26A/S26B/S26C domain-containing protein</fullName>
    </recommendedName>
</protein>
<proteinExistence type="predicted"/>
<dbReference type="GO" id="GO:0003677">
    <property type="term" value="F:DNA binding"/>
    <property type="evidence" value="ECO:0007669"/>
    <property type="project" value="UniProtKB-KW"/>
</dbReference>
<keyword evidence="3" id="KW-0804">Transcription</keyword>
<name>A0A1B4LB13_9BURK</name>
<dbReference type="InterPro" id="IPR036286">
    <property type="entry name" value="LexA/Signal_pep-like_sf"/>
</dbReference>
<dbReference type="EMBL" id="CP013420">
    <property type="protein sequence ID" value="AOJ74361.1"/>
    <property type="molecule type" value="Genomic_DNA"/>
</dbReference>
<gene>
    <name evidence="5" type="ORF">WJ35_04235</name>
</gene>
<dbReference type="Gene3D" id="2.10.109.10">
    <property type="entry name" value="Umud Fragment, subunit A"/>
    <property type="match status" value="1"/>
</dbReference>
<evidence type="ECO:0000313" key="6">
    <source>
        <dbReference type="Proteomes" id="UP000243680"/>
    </source>
</evidence>
<evidence type="ECO:0000256" key="2">
    <source>
        <dbReference type="ARBA" id="ARBA00023125"/>
    </source>
</evidence>
<dbReference type="PANTHER" id="PTHR40661">
    <property type="match status" value="1"/>
</dbReference>
<evidence type="ECO:0000256" key="3">
    <source>
        <dbReference type="ARBA" id="ARBA00023163"/>
    </source>
</evidence>
<evidence type="ECO:0000259" key="4">
    <source>
        <dbReference type="Pfam" id="PF00717"/>
    </source>
</evidence>
<organism evidence="5 6">
    <name type="scientific">Burkholderia ubonensis</name>
    <dbReference type="NCBI Taxonomy" id="101571"/>
    <lineage>
        <taxon>Bacteria</taxon>
        <taxon>Pseudomonadati</taxon>
        <taxon>Pseudomonadota</taxon>
        <taxon>Betaproteobacteria</taxon>
        <taxon>Burkholderiales</taxon>
        <taxon>Burkholderiaceae</taxon>
        <taxon>Burkholderia</taxon>
        <taxon>Burkholderia cepacia complex</taxon>
    </lineage>
</organism>
<evidence type="ECO:0000313" key="5">
    <source>
        <dbReference type="EMBL" id="AOJ74361.1"/>
    </source>
</evidence>
<dbReference type="Pfam" id="PF00717">
    <property type="entry name" value="Peptidase_S24"/>
    <property type="match status" value="1"/>
</dbReference>
<dbReference type="PANTHER" id="PTHR40661:SF3">
    <property type="entry name" value="FELS-1 PROPHAGE TRANSCRIPTIONAL REGULATOR"/>
    <property type="match status" value="1"/>
</dbReference>
<keyword evidence="2" id="KW-0238">DNA-binding</keyword>
<sequence>MEKPMHPSASRLLSAARKLGKGIERLADLAKALNQSEQTINNWAYRGNGVSKQGRLLAQERLGINATWIGDGTGPEMASGPSVATDIRHPSLLQYPVSLKNFRMVFVIGRAQGGLPERIWTDGDYPVGAADEYAEIATTDSHAFIVPVVGDSMSPKYEPGEFALVEPSTMPDVGEDVLVRLTDGRTMLKRLYRRVGDLIVLKSLNPFKPEEFSFPPVEVSWMYYVAHPVPARKIKMRM</sequence>
<dbReference type="CDD" id="cd06529">
    <property type="entry name" value="S24_LexA-like"/>
    <property type="match status" value="1"/>
</dbReference>
<dbReference type="Proteomes" id="UP000243680">
    <property type="component" value="Chromosome 1"/>
</dbReference>
<evidence type="ECO:0000256" key="1">
    <source>
        <dbReference type="ARBA" id="ARBA00023015"/>
    </source>
</evidence>